<evidence type="ECO:0000256" key="1">
    <source>
        <dbReference type="PROSITE-ProRule" id="PRU00339"/>
    </source>
</evidence>
<accession>A0A7U4E7I3</accession>
<feature type="compositionally biased region" description="Low complexity" evidence="2">
    <location>
        <begin position="165"/>
        <end position="177"/>
    </location>
</feature>
<dbReference type="InterPro" id="IPR011990">
    <property type="entry name" value="TPR-like_helical_dom_sf"/>
</dbReference>
<gene>
    <name evidence="4" type="ordered locus">Runsl_4382</name>
</gene>
<keyword evidence="3" id="KW-0812">Transmembrane</keyword>
<evidence type="ECO:0000313" key="5">
    <source>
        <dbReference type="Proteomes" id="UP000000493"/>
    </source>
</evidence>
<keyword evidence="1" id="KW-0802">TPR repeat</keyword>
<keyword evidence="3" id="KW-0472">Membrane</keyword>
<dbReference type="SUPFAM" id="SSF48452">
    <property type="entry name" value="TPR-like"/>
    <property type="match status" value="1"/>
</dbReference>
<dbReference type="InterPro" id="IPR019734">
    <property type="entry name" value="TPR_rpt"/>
</dbReference>
<sequence length="244" mass="28383">MRCCLQNTDNTTILLPSLLIYILLWVWDNRSFDTISRSNRAKLEAQEAYKEADYDKAMEAYRDVSNNSLFTEPSVRLNLAHTYFKLAQLQKARRYYLKLTQVDNPRLASRAYSQLGVIEAIDRDTLKALRYFKESLRQSPDNQIARFNFEYLKKHFNGKEESQPAKTTTQQKEQTAQNAPALNAAQEVLKTEEKKELLSRLQSIKMSEAQAMMILEALKASEIQYLQQQKHRSLTSDDDSKGKW</sequence>
<dbReference type="PROSITE" id="PS50005">
    <property type="entry name" value="TPR"/>
    <property type="match status" value="1"/>
</dbReference>
<organism evidence="4 5">
    <name type="scientific">Runella slithyformis (strain ATCC 29530 / DSM 19594 / LMG 11500 / NCIMB 11436 / LSU 4)</name>
    <dbReference type="NCBI Taxonomy" id="761193"/>
    <lineage>
        <taxon>Bacteria</taxon>
        <taxon>Pseudomonadati</taxon>
        <taxon>Bacteroidota</taxon>
        <taxon>Cytophagia</taxon>
        <taxon>Cytophagales</taxon>
        <taxon>Spirosomataceae</taxon>
        <taxon>Runella</taxon>
    </lineage>
</organism>
<name>A0A7U4E7I3_RUNSL</name>
<keyword evidence="5" id="KW-1185">Reference proteome</keyword>
<evidence type="ECO:0000256" key="2">
    <source>
        <dbReference type="SAM" id="MobiDB-lite"/>
    </source>
</evidence>
<reference evidence="5" key="1">
    <citation type="submission" date="2011-06" db="EMBL/GenBank/DDBJ databases">
        <title>The complete genome of chromosome of Runella slithyformis DSM 19594.</title>
        <authorList>
            <consortium name="US DOE Joint Genome Institute (JGI-PGF)"/>
            <person name="Lucas S."/>
            <person name="Han J."/>
            <person name="Lapidus A."/>
            <person name="Bruce D."/>
            <person name="Goodwin L."/>
            <person name="Pitluck S."/>
            <person name="Peters L."/>
            <person name="Kyrpides N."/>
            <person name="Mavromatis K."/>
            <person name="Ivanova N."/>
            <person name="Ovchinnikova G."/>
            <person name="Zhang X."/>
            <person name="Misra M."/>
            <person name="Detter J.C."/>
            <person name="Tapia R."/>
            <person name="Han C."/>
            <person name="Land M."/>
            <person name="Hauser L."/>
            <person name="Markowitz V."/>
            <person name="Cheng J.-F."/>
            <person name="Hugenholtz P."/>
            <person name="Woyke T."/>
            <person name="Wu D."/>
            <person name="Tindall B."/>
            <person name="Faehrich R."/>
            <person name="Brambilla E."/>
            <person name="Klenk H.-P."/>
            <person name="Eisen J.A."/>
        </authorList>
    </citation>
    <scope>NUCLEOTIDE SEQUENCE [LARGE SCALE GENOMIC DNA]</scope>
    <source>
        <strain evidence="5">ATCC 29530 / DSM 19594 / LMG 11500 / NCIMB 11436 / LSU 4</strain>
    </source>
</reference>
<reference evidence="4 5" key="2">
    <citation type="journal article" date="2012" name="Stand. Genomic Sci.">
        <title>Complete genome sequence of the aquatic bacterium Runella slithyformis type strain (LSU 4(T)).</title>
        <authorList>
            <person name="Copeland A."/>
            <person name="Zhang X."/>
            <person name="Misra M."/>
            <person name="Lapidus A."/>
            <person name="Nolan M."/>
            <person name="Lucas S."/>
            <person name="Deshpande S."/>
            <person name="Cheng J.F."/>
            <person name="Tapia R."/>
            <person name="Goodwin L.A."/>
            <person name="Pitluck S."/>
            <person name="Liolios K."/>
            <person name="Pagani I."/>
            <person name="Ivanova N."/>
            <person name="Mikhailova N."/>
            <person name="Pati A."/>
            <person name="Chen A."/>
            <person name="Palaniappan K."/>
            <person name="Land M."/>
            <person name="Hauser L."/>
            <person name="Pan C."/>
            <person name="Jeffries C.D."/>
            <person name="Detter J.C."/>
            <person name="Brambilla E.M."/>
            <person name="Rohde M."/>
            <person name="Djao O.D."/>
            <person name="Goker M."/>
            <person name="Sikorski J."/>
            <person name="Tindall B.J."/>
            <person name="Woyke T."/>
            <person name="Bristow J."/>
            <person name="Eisen J.A."/>
            <person name="Markowitz V."/>
            <person name="Hugenholtz P."/>
            <person name="Kyrpides N.C."/>
            <person name="Klenk H.P."/>
            <person name="Mavromatis K."/>
        </authorList>
    </citation>
    <scope>NUCLEOTIDE SEQUENCE [LARGE SCALE GENOMIC DNA]</scope>
    <source>
        <strain evidence="5">ATCC 29530 / DSM 19594 / LMG 11500 / NCIMB 11436 / LSU 4</strain>
    </source>
</reference>
<feature type="region of interest" description="Disordered" evidence="2">
    <location>
        <begin position="158"/>
        <end position="178"/>
    </location>
</feature>
<dbReference type="EMBL" id="CP002859">
    <property type="protein sequence ID" value="AEI50711.1"/>
    <property type="molecule type" value="Genomic_DNA"/>
</dbReference>
<protein>
    <submittedName>
        <fullName evidence="4">Tetratricopeptide TPR_1 repeat-containing protein</fullName>
    </submittedName>
</protein>
<dbReference type="KEGG" id="rsi:Runsl_4382"/>
<dbReference type="SMART" id="SM00028">
    <property type="entry name" value="TPR"/>
    <property type="match status" value="2"/>
</dbReference>
<feature type="repeat" description="TPR" evidence="1">
    <location>
        <begin position="109"/>
        <end position="142"/>
    </location>
</feature>
<evidence type="ECO:0000256" key="3">
    <source>
        <dbReference type="SAM" id="Phobius"/>
    </source>
</evidence>
<dbReference type="Gene3D" id="1.25.40.10">
    <property type="entry name" value="Tetratricopeptide repeat domain"/>
    <property type="match status" value="1"/>
</dbReference>
<keyword evidence="3" id="KW-1133">Transmembrane helix</keyword>
<proteinExistence type="predicted"/>
<evidence type="ECO:0000313" key="4">
    <source>
        <dbReference type="EMBL" id="AEI50711.1"/>
    </source>
</evidence>
<dbReference type="AlphaFoldDB" id="A0A7U4E7I3"/>
<feature type="transmembrane region" description="Helical" evidence="3">
    <location>
        <begin position="12"/>
        <end position="27"/>
    </location>
</feature>
<dbReference type="Proteomes" id="UP000000493">
    <property type="component" value="Chromosome"/>
</dbReference>
<dbReference type="Pfam" id="PF13181">
    <property type="entry name" value="TPR_8"/>
    <property type="match status" value="1"/>
</dbReference>